<keyword evidence="1" id="KW-0175">Coiled coil</keyword>
<feature type="coiled-coil region" evidence="1">
    <location>
        <begin position="200"/>
        <end position="241"/>
    </location>
</feature>
<feature type="compositionally biased region" description="Polar residues" evidence="2">
    <location>
        <begin position="340"/>
        <end position="364"/>
    </location>
</feature>
<dbReference type="Proteomes" id="UP000325081">
    <property type="component" value="Unassembled WGS sequence"/>
</dbReference>
<dbReference type="GO" id="GO:0016740">
    <property type="term" value="F:transferase activity"/>
    <property type="evidence" value="ECO:0007669"/>
    <property type="project" value="UniProtKB-KW"/>
</dbReference>
<name>A0A5A7QDF3_STRAF</name>
<sequence length="364" mass="40856">MHAVPLPKRKVPLKKKPNQGSSSKPSDSTTSQPDQSISSMEADIQETPITRPAPKPILETQSFPSSTTRPTKEPLSSSRPEDQQTKSPLQPLSTPLNLVTPSTKNPASLNPLIIAEASLKRPLTEESEGQNKLLRKEETTDVTRPSILLLTNGSGAEVSSFLNEVLPSQDLRDDDTTLHDRGDRIAKWLAQGSFLFRNKLDDLTYRCHELRERLKDETVQRKALEAEKETLEGAMKAFEEALAAEQMVWHTTAGQHYLQEYRDQVVTAFKHSPQYLKEVQKCRKQFNVEAIWDALPKAPAGFQSNLDLPLDYKWWSGLLERTVNQDDTRKKNLTLPYLSTPEQTPLDTNANTEQASSNPNIPAP</sequence>
<feature type="compositionally biased region" description="Basic residues" evidence="2">
    <location>
        <begin position="7"/>
        <end position="17"/>
    </location>
</feature>
<evidence type="ECO:0000256" key="1">
    <source>
        <dbReference type="SAM" id="Coils"/>
    </source>
</evidence>
<reference evidence="4" key="1">
    <citation type="journal article" date="2019" name="Curr. Biol.">
        <title>Genome Sequence of Striga asiatica Provides Insight into the Evolution of Plant Parasitism.</title>
        <authorList>
            <person name="Yoshida S."/>
            <person name="Kim S."/>
            <person name="Wafula E.K."/>
            <person name="Tanskanen J."/>
            <person name="Kim Y.M."/>
            <person name="Honaas L."/>
            <person name="Yang Z."/>
            <person name="Spallek T."/>
            <person name="Conn C.E."/>
            <person name="Ichihashi Y."/>
            <person name="Cheong K."/>
            <person name="Cui S."/>
            <person name="Der J.P."/>
            <person name="Gundlach H."/>
            <person name="Jiao Y."/>
            <person name="Hori C."/>
            <person name="Ishida J.K."/>
            <person name="Kasahara H."/>
            <person name="Kiba T."/>
            <person name="Kim M.S."/>
            <person name="Koo N."/>
            <person name="Laohavisit A."/>
            <person name="Lee Y.H."/>
            <person name="Lumba S."/>
            <person name="McCourt P."/>
            <person name="Mortimer J.C."/>
            <person name="Mutuku J.M."/>
            <person name="Nomura T."/>
            <person name="Sasaki-Sekimoto Y."/>
            <person name="Seto Y."/>
            <person name="Wang Y."/>
            <person name="Wakatake T."/>
            <person name="Sakakibara H."/>
            <person name="Demura T."/>
            <person name="Yamaguchi S."/>
            <person name="Yoneyama K."/>
            <person name="Manabe R.I."/>
            <person name="Nelson D.C."/>
            <person name="Schulman A.H."/>
            <person name="Timko M.P."/>
            <person name="dePamphilis C.W."/>
            <person name="Choi D."/>
            <person name="Shirasu K."/>
        </authorList>
    </citation>
    <scope>NUCLEOTIDE SEQUENCE [LARGE SCALE GENOMIC DNA]</scope>
    <source>
        <strain evidence="4">cv. UVA1</strain>
    </source>
</reference>
<evidence type="ECO:0000256" key="2">
    <source>
        <dbReference type="SAM" id="MobiDB-lite"/>
    </source>
</evidence>
<evidence type="ECO:0000313" key="3">
    <source>
        <dbReference type="EMBL" id="GER42407.1"/>
    </source>
</evidence>
<evidence type="ECO:0000313" key="4">
    <source>
        <dbReference type="Proteomes" id="UP000325081"/>
    </source>
</evidence>
<comment type="caution">
    <text evidence="3">The sequence shown here is derived from an EMBL/GenBank/DDBJ whole genome shotgun (WGS) entry which is preliminary data.</text>
</comment>
<proteinExistence type="predicted"/>
<keyword evidence="4" id="KW-1185">Reference proteome</keyword>
<dbReference type="EMBL" id="BKCP01006306">
    <property type="protein sequence ID" value="GER42407.1"/>
    <property type="molecule type" value="Genomic_DNA"/>
</dbReference>
<protein>
    <submittedName>
        <fullName evidence="3">UDP-glucose:glycoprotein glucosyltransferases</fullName>
    </submittedName>
</protein>
<feature type="region of interest" description="Disordered" evidence="2">
    <location>
        <begin position="334"/>
        <end position="364"/>
    </location>
</feature>
<feature type="compositionally biased region" description="Polar residues" evidence="2">
    <location>
        <begin position="59"/>
        <end position="78"/>
    </location>
</feature>
<accession>A0A5A7QDF3</accession>
<feature type="region of interest" description="Disordered" evidence="2">
    <location>
        <begin position="1"/>
        <end position="106"/>
    </location>
</feature>
<keyword evidence="3" id="KW-0808">Transferase</keyword>
<feature type="compositionally biased region" description="Low complexity" evidence="2">
    <location>
        <begin position="21"/>
        <end position="34"/>
    </location>
</feature>
<gene>
    <name evidence="3" type="ORF">STAS_19193</name>
</gene>
<feature type="compositionally biased region" description="Polar residues" evidence="2">
    <location>
        <begin position="85"/>
        <end position="106"/>
    </location>
</feature>
<dbReference type="AlphaFoldDB" id="A0A5A7QDF3"/>
<organism evidence="3 4">
    <name type="scientific">Striga asiatica</name>
    <name type="common">Asiatic witchweed</name>
    <name type="synonym">Buchnera asiatica</name>
    <dbReference type="NCBI Taxonomy" id="4170"/>
    <lineage>
        <taxon>Eukaryota</taxon>
        <taxon>Viridiplantae</taxon>
        <taxon>Streptophyta</taxon>
        <taxon>Embryophyta</taxon>
        <taxon>Tracheophyta</taxon>
        <taxon>Spermatophyta</taxon>
        <taxon>Magnoliopsida</taxon>
        <taxon>eudicotyledons</taxon>
        <taxon>Gunneridae</taxon>
        <taxon>Pentapetalae</taxon>
        <taxon>asterids</taxon>
        <taxon>lamiids</taxon>
        <taxon>Lamiales</taxon>
        <taxon>Orobanchaceae</taxon>
        <taxon>Buchnereae</taxon>
        <taxon>Striga</taxon>
    </lineage>
</organism>